<reference evidence="3" key="1">
    <citation type="submission" date="2017-01" db="EMBL/GenBank/DDBJ databases">
        <authorList>
            <person name="Varghese N."/>
            <person name="Submissions S."/>
        </authorList>
    </citation>
    <scope>NUCLEOTIDE SEQUENCE [LARGE SCALE GENOMIC DNA]</scope>
    <source>
        <strain evidence="3">DSM 45196</strain>
    </source>
</reference>
<evidence type="ECO:0000313" key="3">
    <source>
        <dbReference type="Proteomes" id="UP000186795"/>
    </source>
</evidence>
<keyword evidence="1" id="KW-0472">Membrane</keyword>
<keyword evidence="3" id="KW-1185">Reference proteome</keyword>
<dbReference type="Proteomes" id="UP000186795">
    <property type="component" value="Unassembled WGS sequence"/>
</dbReference>
<keyword evidence="1" id="KW-1133">Transmembrane helix</keyword>
<gene>
    <name evidence="2" type="ORF">SAMN05421790_1036</name>
</gene>
<sequence length="182" mass="20105">MIQTVKARAFTITVLTMAVLVAVGIYLSFIAPKQLEMGLSVDHAYTSVDEMKKAADLIVEGTALSQKTVDYEGVLFTTSVLQVDQVLKGKLKEKEIAVLETGGFDGKNHLTMEENRVMDPSRRYILFLEKYKGPVAKDAYVITGAYQGKFAVDGHRVEAPKQVSPKIETIDSKQALIQHISK</sequence>
<dbReference type="EMBL" id="FTOD01000003">
    <property type="protein sequence ID" value="SIS59454.1"/>
    <property type="molecule type" value="Genomic_DNA"/>
</dbReference>
<evidence type="ECO:0000313" key="2">
    <source>
        <dbReference type="EMBL" id="SIS59454.1"/>
    </source>
</evidence>
<organism evidence="2 3">
    <name type="scientific">Kroppenstedtia eburnea</name>
    <dbReference type="NCBI Taxonomy" id="714067"/>
    <lineage>
        <taxon>Bacteria</taxon>
        <taxon>Bacillati</taxon>
        <taxon>Bacillota</taxon>
        <taxon>Bacilli</taxon>
        <taxon>Bacillales</taxon>
        <taxon>Thermoactinomycetaceae</taxon>
        <taxon>Kroppenstedtia</taxon>
    </lineage>
</organism>
<accession>A0A1N7KDD3</accession>
<keyword evidence="1" id="KW-0812">Transmembrane</keyword>
<name>A0A1N7KDD3_9BACL</name>
<feature type="transmembrane region" description="Helical" evidence="1">
    <location>
        <begin position="12"/>
        <end position="31"/>
    </location>
</feature>
<dbReference type="AlphaFoldDB" id="A0A1N7KDD3"/>
<proteinExistence type="predicted"/>
<dbReference type="RefSeq" id="WP_009709836.1">
    <property type="nucleotide sequence ID" value="NZ_CP048103.1"/>
</dbReference>
<evidence type="ECO:0000256" key="1">
    <source>
        <dbReference type="SAM" id="Phobius"/>
    </source>
</evidence>
<protein>
    <submittedName>
        <fullName evidence="2">Uncharacterized protein</fullName>
    </submittedName>
</protein>
<dbReference type="OrthoDB" id="2989577at2"/>